<accession>A0A371DAT7</accession>
<feature type="region of interest" description="Disordered" evidence="1">
    <location>
        <begin position="512"/>
        <end position="533"/>
    </location>
</feature>
<proteinExistence type="predicted"/>
<evidence type="ECO:0000313" key="2">
    <source>
        <dbReference type="EMBL" id="RDX49654.1"/>
    </source>
</evidence>
<protein>
    <submittedName>
        <fullName evidence="2">Uncharacterized protein</fullName>
    </submittedName>
</protein>
<gene>
    <name evidence="2" type="ORF">OH76DRAFT_1350408</name>
</gene>
<sequence length="734" mass="82483">MALVSLTTSECLEQGADCIQGPARGAVEAFEGLVAGPGFSETSIFTTPNQLHIPQFAIAHNEITTYNDGRWGLHEYSRWPQEYDRAYIHVACIPRKGARCAPASEVVWRTWQMDDWEIDACGVARLGMLKRSLVHELQRAADDAIEGVYACRRDCVQTNEVVSLLVLCVRQCLDRLRLLPSERSVVISLAAHVQRLVLELAGVQLYLQEVIDRITSKRDYRLDILDVVGAYTADASSAQLLHRVGIPVWFQQHLTPMVRFWSVAMLTTLPICFSSIPSYPRLVLALRDLSGALNAPGEWQRVMNAIVRRQLCASRLPELIVADDTDSDDDVSNKQARLEAQWTHGWDSAIGESRPTLVVQNPRYVRTLPHVLPIAPRGIVEGKRVPSTRSRKKLPASSRATSSRASFTMNAFRQHYASELLTDVDAWKKALETISPLPQPSKSVKYFLLPPWLLDHLRGYSASADKLSRYLHHWLAIRKFCRIRLFDRTISGRPLTISEWRDALWGDYSLDPSDDGVSQGPRSPSGGSDRLKRRHQVKQSLRQLFGNVAALPSYDPASRPQFGGIPVSRKSASSDVGVRSRVVWELHESNWRCELLALDAVMVGSTEWPETLRWIREAHISEVWGPPRSGVNVAPDVDEPAAICWTNAADDEWTQARGHLHAFVDLLSRWKTCPPDLQLPPGHVESCDRGEYGRIHSQAVDFYVRTFVNVFERLPTPPVRPPLPSGAIRRPTDT</sequence>
<dbReference type="OrthoDB" id="2750966at2759"/>
<evidence type="ECO:0000256" key="1">
    <source>
        <dbReference type="SAM" id="MobiDB-lite"/>
    </source>
</evidence>
<organism evidence="2 3">
    <name type="scientific">Lentinus brumalis</name>
    <dbReference type="NCBI Taxonomy" id="2498619"/>
    <lineage>
        <taxon>Eukaryota</taxon>
        <taxon>Fungi</taxon>
        <taxon>Dikarya</taxon>
        <taxon>Basidiomycota</taxon>
        <taxon>Agaricomycotina</taxon>
        <taxon>Agaricomycetes</taxon>
        <taxon>Polyporales</taxon>
        <taxon>Polyporaceae</taxon>
        <taxon>Lentinus</taxon>
    </lineage>
</organism>
<name>A0A371DAT7_9APHY</name>
<dbReference type="AlphaFoldDB" id="A0A371DAT7"/>
<dbReference type="Proteomes" id="UP000256964">
    <property type="component" value="Unassembled WGS sequence"/>
</dbReference>
<reference evidence="2 3" key="1">
    <citation type="journal article" date="2018" name="Biotechnol. Biofuels">
        <title>Integrative visual omics of the white-rot fungus Polyporus brumalis exposes the biotechnological potential of its oxidative enzymes for delignifying raw plant biomass.</title>
        <authorList>
            <person name="Miyauchi S."/>
            <person name="Rancon A."/>
            <person name="Drula E."/>
            <person name="Hage H."/>
            <person name="Chaduli D."/>
            <person name="Favel A."/>
            <person name="Grisel S."/>
            <person name="Henrissat B."/>
            <person name="Herpoel-Gimbert I."/>
            <person name="Ruiz-Duenas F.J."/>
            <person name="Chevret D."/>
            <person name="Hainaut M."/>
            <person name="Lin J."/>
            <person name="Wang M."/>
            <person name="Pangilinan J."/>
            <person name="Lipzen A."/>
            <person name="Lesage-Meessen L."/>
            <person name="Navarro D."/>
            <person name="Riley R."/>
            <person name="Grigoriev I.V."/>
            <person name="Zhou S."/>
            <person name="Raouche S."/>
            <person name="Rosso M.N."/>
        </authorList>
    </citation>
    <scope>NUCLEOTIDE SEQUENCE [LARGE SCALE GENOMIC DNA]</scope>
    <source>
        <strain evidence="2 3">BRFM 1820</strain>
    </source>
</reference>
<dbReference type="EMBL" id="KZ857404">
    <property type="protein sequence ID" value="RDX49654.1"/>
    <property type="molecule type" value="Genomic_DNA"/>
</dbReference>
<evidence type="ECO:0000313" key="3">
    <source>
        <dbReference type="Proteomes" id="UP000256964"/>
    </source>
</evidence>
<keyword evidence="3" id="KW-1185">Reference proteome</keyword>